<dbReference type="AlphaFoldDB" id="A0A2S4UIA7"/>
<evidence type="ECO:0000256" key="1">
    <source>
        <dbReference type="SAM" id="MobiDB-lite"/>
    </source>
</evidence>
<comment type="caution">
    <text evidence="2">The sequence shown here is derived from an EMBL/GenBank/DDBJ whole genome shotgun (WGS) entry which is preliminary data.</text>
</comment>
<organism evidence="2 3">
    <name type="scientific">Puccinia striiformis</name>
    <dbReference type="NCBI Taxonomy" id="27350"/>
    <lineage>
        <taxon>Eukaryota</taxon>
        <taxon>Fungi</taxon>
        <taxon>Dikarya</taxon>
        <taxon>Basidiomycota</taxon>
        <taxon>Pucciniomycotina</taxon>
        <taxon>Pucciniomycetes</taxon>
        <taxon>Pucciniales</taxon>
        <taxon>Pucciniaceae</taxon>
        <taxon>Puccinia</taxon>
    </lineage>
</organism>
<dbReference type="Proteomes" id="UP000238274">
    <property type="component" value="Unassembled WGS sequence"/>
</dbReference>
<sequence length="141" mass="16009">MATRINWDRDAGDGGLSSNGVLLLWLARPGNYTRWRSPPARNRAATEVVEEMQAHGLHYHTCTSITRGISRLITTYRYTGERYRRYYGREPPASPRMTPESGWESAEGTGTPSMPLWATARWHWKWATSLIDGIKATRVDG</sequence>
<dbReference type="EMBL" id="PKSM01000348">
    <property type="protein sequence ID" value="POV97025.1"/>
    <property type="molecule type" value="Genomic_DNA"/>
</dbReference>
<proteinExistence type="predicted"/>
<protein>
    <submittedName>
        <fullName evidence="2">Uncharacterized protein</fullName>
    </submittedName>
</protein>
<dbReference type="OrthoDB" id="72831at2759"/>
<dbReference type="VEuPathDB" id="FungiDB:PSHT_14809"/>
<dbReference type="VEuPathDB" id="FungiDB:PSTT_09086"/>
<accession>A0A2S4UIA7</accession>
<evidence type="ECO:0000313" key="3">
    <source>
        <dbReference type="Proteomes" id="UP000238274"/>
    </source>
</evidence>
<reference evidence="2 3" key="1">
    <citation type="submission" date="2017-12" db="EMBL/GenBank/DDBJ databases">
        <title>Gene loss provides genomic basis for host adaptation in cereal stripe rust fungi.</title>
        <authorList>
            <person name="Xia C."/>
        </authorList>
    </citation>
    <scope>NUCLEOTIDE SEQUENCE [LARGE SCALE GENOMIC DNA]</scope>
    <source>
        <strain evidence="2 3">93TX-2</strain>
    </source>
</reference>
<dbReference type="PANTHER" id="PTHR33324">
    <property type="entry name" value="EXPRESSED PROTEIN"/>
    <property type="match status" value="1"/>
</dbReference>
<reference evidence="3" key="2">
    <citation type="journal article" date="2018" name="BMC Genomics">
        <title>Genomic insights into host adaptation between the wheat stripe rust pathogen (Puccinia striiformis f. sp. tritici) and the barley stripe rust pathogen (Puccinia striiformis f. sp. hordei).</title>
        <authorList>
            <person name="Xia C."/>
            <person name="Wang M."/>
            <person name="Yin C."/>
            <person name="Cornejo O.E."/>
            <person name="Hulbert S.H."/>
            <person name="Chen X."/>
        </authorList>
    </citation>
    <scope>NUCLEOTIDE SEQUENCE [LARGE SCALE GENOMIC DNA]</scope>
    <source>
        <strain evidence="3">93TX-2</strain>
    </source>
</reference>
<gene>
    <name evidence="2" type="ORF">PSHT_14809</name>
</gene>
<keyword evidence="3" id="KW-1185">Reference proteome</keyword>
<dbReference type="PANTHER" id="PTHR33324:SF2">
    <property type="entry name" value="MYB_SANT-LIKE DNA-BINDING DOMAIN-CONTAINING PROTEIN"/>
    <property type="match status" value="1"/>
</dbReference>
<name>A0A2S4UIA7_9BASI</name>
<reference evidence="3" key="3">
    <citation type="journal article" date="2018" name="Mol. Plant Microbe Interact.">
        <title>Genome sequence resources for the wheat stripe rust pathogen (Puccinia striiformis f. sp. tritici) and the barley stripe rust pathogen (Puccinia striiformis f. sp. hordei).</title>
        <authorList>
            <person name="Xia C."/>
            <person name="Wang M."/>
            <person name="Yin C."/>
            <person name="Cornejo O.E."/>
            <person name="Hulbert S.H."/>
            <person name="Chen X."/>
        </authorList>
    </citation>
    <scope>NUCLEOTIDE SEQUENCE [LARGE SCALE GENOMIC DNA]</scope>
    <source>
        <strain evidence="3">93TX-2</strain>
    </source>
</reference>
<evidence type="ECO:0000313" key="2">
    <source>
        <dbReference type="EMBL" id="POV97025.1"/>
    </source>
</evidence>
<feature type="region of interest" description="Disordered" evidence="1">
    <location>
        <begin position="89"/>
        <end position="110"/>
    </location>
</feature>